<evidence type="ECO:0000256" key="2">
    <source>
        <dbReference type="ARBA" id="ARBA00022723"/>
    </source>
</evidence>
<proteinExistence type="predicted"/>
<keyword evidence="6" id="KW-0804">Transcription</keyword>
<dbReference type="InterPro" id="IPR007219">
    <property type="entry name" value="XnlR_reg_dom"/>
</dbReference>
<dbReference type="SUPFAM" id="SSF57701">
    <property type="entry name" value="Zn2/Cys6 DNA-binding domain"/>
    <property type="match status" value="1"/>
</dbReference>
<accession>J4UW23</accession>
<gene>
    <name evidence="10" type="ORF">BBA_00072</name>
</gene>
<evidence type="ECO:0000256" key="8">
    <source>
        <dbReference type="SAM" id="MobiDB-lite"/>
    </source>
</evidence>
<dbReference type="Pfam" id="PF04082">
    <property type="entry name" value="Fungal_trans"/>
    <property type="match status" value="1"/>
</dbReference>
<dbReference type="PANTHER" id="PTHR31313">
    <property type="entry name" value="TY1 ENHANCER ACTIVATOR"/>
    <property type="match status" value="1"/>
</dbReference>
<feature type="compositionally biased region" description="Basic residues" evidence="8">
    <location>
        <begin position="631"/>
        <end position="651"/>
    </location>
</feature>
<dbReference type="Pfam" id="PF00172">
    <property type="entry name" value="Zn_clus"/>
    <property type="match status" value="1"/>
</dbReference>
<evidence type="ECO:0000256" key="4">
    <source>
        <dbReference type="ARBA" id="ARBA00023015"/>
    </source>
</evidence>
<dbReference type="HOGENOM" id="CLU_263739_0_0_1"/>
<dbReference type="RefSeq" id="XP_008593391.1">
    <property type="nucleotide sequence ID" value="XM_008595169.1"/>
</dbReference>
<keyword evidence="5" id="KW-0238">DNA-binding</keyword>
<dbReference type="CDD" id="cd12148">
    <property type="entry name" value="fungal_TF_MHR"/>
    <property type="match status" value="1"/>
</dbReference>
<dbReference type="GO" id="GO:0000981">
    <property type="term" value="F:DNA-binding transcription factor activity, RNA polymerase II-specific"/>
    <property type="evidence" value="ECO:0007669"/>
    <property type="project" value="InterPro"/>
</dbReference>
<dbReference type="InterPro" id="IPR001138">
    <property type="entry name" value="Zn2Cys6_DnaBD"/>
</dbReference>
<dbReference type="Gene3D" id="4.10.240.10">
    <property type="entry name" value="Zn(2)-C6 fungal-type DNA-binding domain"/>
    <property type="match status" value="1"/>
</dbReference>
<feature type="region of interest" description="Disordered" evidence="8">
    <location>
        <begin position="626"/>
        <end position="705"/>
    </location>
</feature>
<keyword evidence="2" id="KW-0479">Metal-binding</keyword>
<dbReference type="PANTHER" id="PTHR31313:SF86">
    <property type="entry name" value="ZN(2)-C6 FUNGAL-TYPE DOMAIN-CONTAINING PROTEIN"/>
    <property type="match status" value="1"/>
</dbReference>
<dbReference type="InParanoid" id="J4UW23"/>
<dbReference type="InterPro" id="IPR036864">
    <property type="entry name" value="Zn2-C6_fun-type_DNA-bd_sf"/>
</dbReference>
<evidence type="ECO:0000256" key="3">
    <source>
        <dbReference type="ARBA" id="ARBA00022833"/>
    </source>
</evidence>
<dbReference type="SMART" id="SM00906">
    <property type="entry name" value="Fungal_trans"/>
    <property type="match status" value="1"/>
</dbReference>
<protein>
    <submittedName>
        <fullName evidence="10">C6 transcription factor</fullName>
    </submittedName>
</protein>
<dbReference type="STRING" id="655819.J4UW23"/>
<keyword evidence="7" id="KW-0539">Nucleus</keyword>
<feature type="compositionally biased region" description="Polar residues" evidence="8">
    <location>
        <begin position="1219"/>
        <end position="1241"/>
    </location>
</feature>
<dbReference type="InterPro" id="IPR051615">
    <property type="entry name" value="Transcr_Regulatory_Elem"/>
</dbReference>
<keyword evidence="11" id="KW-1185">Reference proteome</keyword>
<dbReference type="EMBL" id="JH725150">
    <property type="protein sequence ID" value="EJP70442.1"/>
    <property type="molecule type" value="Genomic_DNA"/>
</dbReference>
<name>J4UW23_BEAB2</name>
<evidence type="ECO:0000256" key="6">
    <source>
        <dbReference type="ARBA" id="ARBA00023163"/>
    </source>
</evidence>
<dbReference type="CDD" id="cd00067">
    <property type="entry name" value="GAL4"/>
    <property type="match status" value="1"/>
</dbReference>
<dbReference type="GO" id="GO:0008270">
    <property type="term" value="F:zinc ion binding"/>
    <property type="evidence" value="ECO:0007669"/>
    <property type="project" value="InterPro"/>
</dbReference>
<feature type="domain" description="Xylanolytic transcriptional activator regulatory" evidence="9">
    <location>
        <begin position="891"/>
        <end position="967"/>
    </location>
</feature>
<reference evidence="10 11" key="1">
    <citation type="journal article" date="2012" name="Sci. Rep.">
        <title>Genomic perspectives on the evolution of fungal entomopathogenicity in Beauveria bassiana.</title>
        <authorList>
            <person name="Xiao G."/>
            <person name="Ying S.H."/>
            <person name="Zheng P."/>
            <person name="Wang Z.L."/>
            <person name="Zhang S."/>
            <person name="Xie X.Q."/>
            <person name="Shang Y."/>
            <person name="St Leger R.J."/>
            <person name="Zhao G.P."/>
            <person name="Wang C."/>
            <person name="Feng M.G."/>
        </authorList>
    </citation>
    <scope>NUCLEOTIDE SEQUENCE [LARGE SCALE GENOMIC DNA]</scope>
    <source>
        <strain evidence="10 11">ARSEF 2860</strain>
    </source>
</reference>
<sequence>MSASNAEETQQEDVWRCSFCNIEKKTTDCRPSIIQSAENLSTCSVSLQSRLEAEKIHSLASRTQLTTLYQGPTNGQFAESDCDAEKAYDWKWIAFRDDRPRNCWKMAPQTSDSEDANNELPWTQCAARAALPQVEVYPRDETYTLDSEYLVAAHASAKQFDAETRRRGADWFHKQSTIYSKGHVASGLLEALQATGYTKLEAAIRALSIFSEMFVLAVSGRKSDTLACYKGAGAIATVLLTDYVGSVEAGEIQALVAYTAVVARSDYIPAPSSTFLSNVIAHNTQWISDGKALVAQGGCSSPPGQALSISEYMRPRWSDGACDAYVGITMYSKAIARGYDSVGRFVQSLGRACPWAQAMHDTVFYYNDITDVVSDIALGEPMNLFVQARNVSAENLVWLATALATLDYAGSMKCNGCHYHSDSEDWHYGSCVWYLAATRYCTAPQLWFTWAKEDTAPRWHELKWQTFTHGWGEGRWPFTDSWHKSDAPIDHDIVEHLALRLGVDDANAKRKIRSVTEGSPTVPEMVRSFILLAFPHDTYVACIQDTVLQFLRAHGYGTGSYTLSEARSDGAAYNLAHSSLLDRFYSELDMAERSKAIKCNGQRPVCSNCATYGEQCFFEPVSEPAKEAGRARHVREKSQRPRQKPTARRRAERQPTAHAEAQTGEGEQARTSIEAAESSPGEDGDDAASVEGATMGAQPSPDSRVSRIVTSANGISSYHGRTSALFEDSIPERQQAGDVQPRMPEDWIERGLVAEAARQNQMEQLNYRNGKLDFDGITPDLGMHLLSLHWNRQHHSFLVTYRPAFMRDMACSGPYFSKLLLNAIYFGAAKFSPRLEVRKDPGDVRTAGWQFRERVRTLLGEALDRSDITTIQALLVMTNSLFALGDERSAAWLYSGLAFRMITDLGLHVDLSNSRRFTDEDLEIRRRVFWGAFVVDKIQSLYQGRPVSLKESDALVPIRFLDVFEELEPWTPFAYSESRSDFEVTPAYSTSTFASLCRLSLVMSDILSTIYTERSSDQSPSKLAGERINLHKKLRDWGESLPSHLEVDATKLRERQFPPPHVFSLHAMHHVLVILLHRPFVADGHLYSTSRQISVDSFMKCASSASAIVQLLRAYHAAFSIRRAPYLISYATYVAATIHARIATRRSRGSTAHAKLATCLAVFRENQETNSAVRKANVIVESLMKRLGVVVVQRDSAGALRMDQDSRGNDGAGPRRRQSISVSKPVQSPSPLASDRSTSGGPSRMPDLQDGGIAAGVAASSPASDMVDVDGIIQSFLQEGEAAGGRAAPPVAAQVYPQQQPLQQWFPPNSPAPAPASQGHVYSASTLPGQVPMVFGVVGHAPGQGTAGAEAAPAMVASWQQQQSSREHAGLEDPLFGFNGSALDDFSFLGW</sequence>
<evidence type="ECO:0000256" key="5">
    <source>
        <dbReference type="ARBA" id="ARBA00023125"/>
    </source>
</evidence>
<keyword evidence="3" id="KW-0862">Zinc</keyword>
<evidence type="ECO:0000259" key="9">
    <source>
        <dbReference type="SMART" id="SM00906"/>
    </source>
</evidence>
<comment type="subcellular location">
    <subcellularLocation>
        <location evidence="1">Nucleus</location>
    </subcellularLocation>
</comment>
<dbReference type="GeneID" id="19883084"/>
<evidence type="ECO:0000256" key="7">
    <source>
        <dbReference type="ARBA" id="ARBA00023242"/>
    </source>
</evidence>
<dbReference type="Proteomes" id="UP000002762">
    <property type="component" value="Unassembled WGS sequence"/>
</dbReference>
<evidence type="ECO:0000256" key="1">
    <source>
        <dbReference type="ARBA" id="ARBA00004123"/>
    </source>
</evidence>
<dbReference type="GO" id="GO:0005634">
    <property type="term" value="C:nucleus"/>
    <property type="evidence" value="ECO:0007669"/>
    <property type="project" value="UniProtKB-SubCell"/>
</dbReference>
<dbReference type="GO" id="GO:0006351">
    <property type="term" value="P:DNA-templated transcription"/>
    <property type="evidence" value="ECO:0007669"/>
    <property type="project" value="InterPro"/>
</dbReference>
<dbReference type="GO" id="GO:0003677">
    <property type="term" value="F:DNA binding"/>
    <property type="evidence" value="ECO:0007669"/>
    <property type="project" value="UniProtKB-KW"/>
</dbReference>
<evidence type="ECO:0000313" key="11">
    <source>
        <dbReference type="Proteomes" id="UP000002762"/>
    </source>
</evidence>
<keyword evidence="4" id="KW-0805">Transcription regulation</keyword>
<feature type="region of interest" description="Disordered" evidence="8">
    <location>
        <begin position="1200"/>
        <end position="1252"/>
    </location>
</feature>
<organism evidence="10 11">
    <name type="scientific">Beauveria bassiana (strain ARSEF 2860)</name>
    <name type="common">White muscardine disease fungus</name>
    <name type="synonym">Tritirachium shiotae</name>
    <dbReference type="NCBI Taxonomy" id="655819"/>
    <lineage>
        <taxon>Eukaryota</taxon>
        <taxon>Fungi</taxon>
        <taxon>Dikarya</taxon>
        <taxon>Ascomycota</taxon>
        <taxon>Pezizomycotina</taxon>
        <taxon>Sordariomycetes</taxon>
        <taxon>Hypocreomycetidae</taxon>
        <taxon>Hypocreales</taxon>
        <taxon>Cordycipitaceae</taxon>
        <taxon>Beauveria</taxon>
    </lineage>
</organism>
<evidence type="ECO:0000313" key="10">
    <source>
        <dbReference type="EMBL" id="EJP70442.1"/>
    </source>
</evidence>